<evidence type="ECO:0000256" key="2">
    <source>
        <dbReference type="ARBA" id="ARBA00022723"/>
    </source>
</evidence>
<keyword evidence="4" id="KW-0862">Zinc</keyword>
<keyword evidence="3" id="KW-0863">Zinc-finger</keyword>
<dbReference type="Proteomes" id="UP000515158">
    <property type="component" value="Unplaced"/>
</dbReference>
<feature type="region of interest" description="Disordered" evidence="6">
    <location>
        <begin position="1"/>
        <end position="21"/>
    </location>
</feature>
<name>A0A6P8ZRP7_THRPL</name>
<dbReference type="RefSeq" id="XP_034247841.1">
    <property type="nucleotide sequence ID" value="XM_034391950.1"/>
</dbReference>
<evidence type="ECO:0000313" key="7">
    <source>
        <dbReference type="Proteomes" id="UP000515158"/>
    </source>
</evidence>
<gene>
    <name evidence="8" type="primary">LOC117649314</name>
</gene>
<evidence type="ECO:0000256" key="1">
    <source>
        <dbReference type="ARBA" id="ARBA00004123"/>
    </source>
</evidence>
<keyword evidence="5" id="KW-0539">Nucleus</keyword>
<dbReference type="GO" id="GO:0005634">
    <property type="term" value="C:nucleus"/>
    <property type="evidence" value="ECO:0007669"/>
    <property type="project" value="UniProtKB-SubCell"/>
</dbReference>
<keyword evidence="2" id="KW-0479">Metal-binding</keyword>
<keyword evidence="7" id="KW-1185">Reference proteome</keyword>
<proteinExistence type="predicted"/>
<evidence type="ECO:0000256" key="3">
    <source>
        <dbReference type="ARBA" id="ARBA00022771"/>
    </source>
</evidence>
<feature type="compositionally biased region" description="Basic and acidic residues" evidence="6">
    <location>
        <begin position="8"/>
        <end position="17"/>
    </location>
</feature>
<dbReference type="GeneID" id="117649314"/>
<evidence type="ECO:0000313" key="8">
    <source>
        <dbReference type="RefSeq" id="XP_034247841.1"/>
    </source>
</evidence>
<dbReference type="GO" id="GO:0008270">
    <property type="term" value="F:zinc ion binding"/>
    <property type="evidence" value="ECO:0007669"/>
    <property type="project" value="UniProtKB-KW"/>
</dbReference>
<dbReference type="SUPFAM" id="SSF53098">
    <property type="entry name" value="Ribonuclease H-like"/>
    <property type="match status" value="1"/>
</dbReference>
<dbReference type="KEGG" id="tpal:117649314"/>
<organism evidence="8">
    <name type="scientific">Thrips palmi</name>
    <name type="common">Melon thrips</name>
    <dbReference type="NCBI Taxonomy" id="161013"/>
    <lineage>
        <taxon>Eukaryota</taxon>
        <taxon>Metazoa</taxon>
        <taxon>Ecdysozoa</taxon>
        <taxon>Arthropoda</taxon>
        <taxon>Hexapoda</taxon>
        <taxon>Insecta</taxon>
        <taxon>Pterygota</taxon>
        <taxon>Neoptera</taxon>
        <taxon>Paraneoptera</taxon>
        <taxon>Thysanoptera</taxon>
        <taxon>Terebrantia</taxon>
        <taxon>Thripoidea</taxon>
        <taxon>Thripidae</taxon>
        <taxon>Thrips</taxon>
    </lineage>
</organism>
<evidence type="ECO:0000256" key="5">
    <source>
        <dbReference type="ARBA" id="ARBA00023242"/>
    </source>
</evidence>
<protein>
    <submittedName>
        <fullName evidence="8">Uncharacterized protein LOC117649314</fullName>
    </submittedName>
</protein>
<dbReference type="InterPro" id="IPR052035">
    <property type="entry name" value="ZnF_BED_domain_contain"/>
</dbReference>
<dbReference type="PANTHER" id="PTHR46481:SF10">
    <property type="entry name" value="ZINC FINGER BED DOMAIN-CONTAINING PROTEIN 39"/>
    <property type="match status" value="1"/>
</dbReference>
<dbReference type="InterPro" id="IPR012337">
    <property type="entry name" value="RNaseH-like_sf"/>
</dbReference>
<evidence type="ECO:0000256" key="4">
    <source>
        <dbReference type="ARBA" id="ARBA00022833"/>
    </source>
</evidence>
<evidence type="ECO:0000256" key="6">
    <source>
        <dbReference type="SAM" id="MobiDB-lite"/>
    </source>
</evidence>
<comment type="subcellular location">
    <subcellularLocation>
        <location evidence="1">Nucleus</location>
    </subcellularLocation>
</comment>
<accession>A0A6P8ZRP7</accession>
<dbReference type="AlphaFoldDB" id="A0A6P8ZRP7"/>
<dbReference type="OrthoDB" id="5103at2759"/>
<sequence length="505" mass="57404">MFKHLSSMHKDRAENISKNKKNTVKTPIRKAKHIVLNGVKMSGKALQLYCLLLVAEQGASFKLLDSPAFQSIVRPYLDALPASEKVTINRRNIPGLIPEYANKVREIIADEVKGKLISLKLDGCTRKHRHFLGITAQFVDAGKLTVRTLAVEELFIKNSAPLIKTEVTRALDRFSIMVQNLFSITCDNAANYLLMARLFDKAAKELYAKLESLQYDEEDEDLRQWAEEDDDEDWPSIELIAEDSTSIQSSRCGAHTLQLAVDDAIKETPEVKALLTKVRDLAKFLRTPTMVRELKKQDLTLPKLDVVTRWGSSFDMCESVLGLKEFSQKSFSKADQQQYGLSANDWSKVEELIKCLRPARKASIKLQGKSILLGDFFRIWSTCYDKLTKLKHPLAEALCCAMEKRKQSEMYKNQAQGEKLSSLLGTQASKLLCSWTHAILHCSTLLMSKKPRRTWCKYGEGSVISGEKLREKLMRMVAKRALQRLSLKKYQQKMTVMKNPLLPKI</sequence>
<dbReference type="PANTHER" id="PTHR46481">
    <property type="entry name" value="ZINC FINGER BED DOMAIN-CONTAINING PROTEIN 4"/>
    <property type="match status" value="1"/>
</dbReference>
<reference evidence="8" key="1">
    <citation type="submission" date="2025-08" db="UniProtKB">
        <authorList>
            <consortium name="RefSeq"/>
        </authorList>
    </citation>
    <scope>IDENTIFICATION</scope>
    <source>
        <tissue evidence="8">Total insect</tissue>
    </source>
</reference>
<dbReference type="InParanoid" id="A0A6P8ZRP7"/>